<name>A0ABP5KIH6_9ACTN</name>
<dbReference type="InterPro" id="IPR014721">
    <property type="entry name" value="Ribsml_uS5_D2-typ_fold_subgr"/>
</dbReference>
<evidence type="ECO:0000313" key="3">
    <source>
        <dbReference type="Proteomes" id="UP001422759"/>
    </source>
</evidence>
<feature type="region of interest" description="Disordered" evidence="1">
    <location>
        <begin position="106"/>
        <end position="125"/>
    </location>
</feature>
<gene>
    <name evidence="2" type="ORF">GCM10009760_07750</name>
</gene>
<organism evidence="2 3">
    <name type="scientific">Kitasatospora kazusensis</name>
    <dbReference type="NCBI Taxonomy" id="407974"/>
    <lineage>
        <taxon>Bacteria</taxon>
        <taxon>Bacillati</taxon>
        <taxon>Actinomycetota</taxon>
        <taxon>Actinomycetes</taxon>
        <taxon>Kitasatosporales</taxon>
        <taxon>Streptomycetaceae</taxon>
        <taxon>Kitasatospora</taxon>
    </lineage>
</organism>
<proteinExistence type="predicted"/>
<dbReference type="Gene3D" id="3.30.230.10">
    <property type="match status" value="1"/>
</dbReference>
<feature type="region of interest" description="Disordered" evidence="1">
    <location>
        <begin position="1"/>
        <end position="32"/>
    </location>
</feature>
<comment type="caution">
    <text evidence="2">The sequence shown here is derived from an EMBL/GenBank/DDBJ whole genome shotgun (WGS) entry which is preliminary data.</text>
</comment>
<feature type="compositionally biased region" description="Low complexity" evidence="1">
    <location>
        <begin position="1"/>
        <end position="13"/>
    </location>
</feature>
<protein>
    <submittedName>
        <fullName evidence="2">Uncharacterized protein</fullName>
    </submittedName>
</protein>
<dbReference type="Proteomes" id="UP001422759">
    <property type="component" value="Unassembled WGS sequence"/>
</dbReference>
<accession>A0ABP5KIH6</accession>
<sequence>MRGARTGTRGRPGPEIRRRRGTDGRTVPAMTTAHTVPLSRPVRGVQVRSRQTVTACVPTYGRVELDFEPLPEGAPSSCEFDCTPHPERAPEYEAALARGVLQELAAGTSDEPSDETPGAPEVRRSGPVGARVVVRDLSWHWTDSCEPVFTRLGVLAVREALSCAAAGREPEPVVTRVRLRP</sequence>
<dbReference type="EMBL" id="BAAANT010000003">
    <property type="protein sequence ID" value="GAA2132609.1"/>
    <property type="molecule type" value="Genomic_DNA"/>
</dbReference>
<reference evidence="3" key="1">
    <citation type="journal article" date="2019" name="Int. J. Syst. Evol. Microbiol.">
        <title>The Global Catalogue of Microorganisms (GCM) 10K type strain sequencing project: providing services to taxonomists for standard genome sequencing and annotation.</title>
        <authorList>
            <consortium name="The Broad Institute Genomics Platform"/>
            <consortium name="The Broad Institute Genome Sequencing Center for Infectious Disease"/>
            <person name="Wu L."/>
            <person name="Ma J."/>
        </authorList>
    </citation>
    <scope>NUCLEOTIDE SEQUENCE [LARGE SCALE GENOMIC DNA]</scope>
    <source>
        <strain evidence="3">JCM 14560</strain>
    </source>
</reference>
<evidence type="ECO:0000313" key="2">
    <source>
        <dbReference type="EMBL" id="GAA2132609.1"/>
    </source>
</evidence>
<evidence type="ECO:0000256" key="1">
    <source>
        <dbReference type="SAM" id="MobiDB-lite"/>
    </source>
</evidence>
<keyword evidence="3" id="KW-1185">Reference proteome</keyword>